<dbReference type="Proteomes" id="UP000593571">
    <property type="component" value="Unassembled WGS sequence"/>
</dbReference>
<dbReference type="InterPro" id="IPR000328">
    <property type="entry name" value="GP41-like"/>
</dbReference>
<dbReference type="EMBL" id="JACASE010000004">
    <property type="protein sequence ID" value="KAF6474864.1"/>
    <property type="molecule type" value="Genomic_DNA"/>
</dbReference>
<feature type="domain" description="Retroviral envelope protein GP41-like" evidence="4">
    <location>
        <begin position="21"/>
        <end position="213"/>
    </location>
</feature>
<sequence>MVGLIIAEILAIVSLIATAATAAVELSQIVQTPHYVNDLSKNVTMALGTQENIDNKLEQKLDALYSLVMYLGDEIQGLEVRSHLECHAVYHWICVISKIYKENQFGWDRVRSHLQGVWHNANTSLDLIQLHMEIQGLRDARTLQFDAAEAASKFLQQLKESLPSWSSFTHLAISVFALGLCMMVSLCLLPTLLKYFLNSFLRIHAEMYGLRLQAQV</sequence>
<keyword evidence="2" id="KW-0472">Membrane</keyword>
<proteinExistence type="predicted"/>
<dbReference type="InterPro" id="IPR051255">
    <property type="entry name" value="Retroviral_env_glycoprotein"/>
</dbReference>
<protein>
    <recommendedName>
        <fullName evidence="4">Retroviral envelope protein GP41-like domain-containing protein</fullName>
    </recommendedName>
</protein>
<keyword evidence="2" id="KW-1133">Transmembrane helix</keyword>
<keyword evidence="3" id="KW-0732">Signal</keyword>
<keyword evidence="2" id="KW-0812">Transmembrane</keyword>
<name>A0A7J8HR84_ROUAE</name>
<evidence type="ECO:0000256" key="1">
    <source>
        <dbReference type="ARBA" id="ARBA00004328"/>
    </source>
</evidence>
<dbReference type="AlphaFoldDB" id="A0A7J8HR84"/>
<feature type="chain" id="PRO_5029770583" description="Retroviral envelope protein GP41-like domain-containing protein" evidence="3">
    <location>
        <begin position="23"/>
        <end position="216"/>
    </location>
</feature>
<comment type="subcellular location">
    <subcellularLocation>
        <location evidence="1">Virion</location>
    </subcellularLocation>
</comment>
<organism evidence="5 6">
    <name type="scientific">Rousettus aegyptiacus</name>
    <name type="common">Egyptian fruit bat</name>
    <name type="synonym">Pteropus aegyptiacus</name>
    <dbReference type="NCBI Taxonomy" id="9407"/>
    <lineage>
        <taxon>Eukaryota</taxon>
        <taxon>Metazoa</taxon>
        <taxon>Chordata</taxon>
        <taxon>Craniata</taxon>
        <taxon>Vertebrata</taxon>
        <taxon>Euteleostomi</taxon>
        <taxon>Mammalia</taxon>
        <taxon>Eutheria</taxon>
        <taxon>Laurasiatheria</taxon>
        <taxon>Chiroptera</taxon>
        <taxon>Yinpterochiroptera</taxon>
        <taxon>Pteropodoidea</taxon>
        <taxon>Pteropodidae</taxon>
        <taxon>Rousettinae</taxon>
        <taxon>Rousettus</taxon>
    </lineage>
</organism>
<evidence type="ECO:0000256" key="3">
    <source>
        <dbReference type="SAM" id="SignalP"/>
    </source>
</evidence>
<dbReference type="PANTHER" id="PTHR34313:SF2">
    <property type="entry name" value="ENDOGENOUS RETROVIRUS GROUP K MEMBER 21 ENV POLYPROTEIN-LIKE"/>
    <property type="match status" value="1"/>
</dbReference>
<feature type="transmembrane region" description="Helical" evidence="2">
    <location>
        <begin position="171"/>
        <end position="197"/>
    </location>
</feature>
<comment type="caution">
    <text evidence="5">The sequence shown here is derived from an EMBL/GenBank/DDBJ whole genome shotgun (WGS) entry which is preliminary data.</text>
</comment>
<evidence type="ECO:0000313" key="5">
    <source>
        <dbReference type="EMBL" id="KAF6474864.1"/>
    </source>
</evidence>
<dbReference type="PANTHER" id="PTHR34313">
    <property type="entry name" value="ENDOGENOUS RETROVIRUS GROUP K MEMBER 113 ENV POLYPROTEIN-RELATED"/>
    <property type="match status" value="1"/>
</dbReference>
<evidence type="ECO:0000259" key="4">
    <source>
        <dbReference type="Pfam" id="PF00517"/>
    </source>
</evidence>
<feature type="signal peptide" evidence="3">
    <location>
        <begin position="1"/>
        <end position="22"/>
    </location>
</feature>
<keyword evidence="6" id="KW-1185">Reference proteome</keyword>
<evidence type="ECO:0000256" key="2">
    <source>
        <dbReference type="SAM" id="Phobius"/>
    </source>
</evidence>
<dbReference type="GO" id="GO:0005198">
    <property type="term" value="F:structural molecule activity"/>
    <property type="evidence" value="ECO:0007669"/>
    <property type="project" value="InterPro"/>
</dbReference>
<accession>A0A7J8HR84</accession>
<reference evidence="5 6" key="1">
    <citation type="journal article" date="2020" name="Nature">
        <title>Six reference-quality genomes reveal evolution of bat adaptations.</title>
        <authorList>
            <person name="Jebb D."/>
            <person name="Huang Z."/>
            <person name="Pippel M."/>
            <person name="Hughes G.M."/>
            <person name="Lavrichenko K."/>
            <person name="Devanna P."/>
            <person name="Winkler S."/>
            <person name="Jermiin L.S."/>
            <person name="Skirmuntt E.C."/>
            <person name="Katzourakis A."/>
            <person name="Burkitt-Gray L."/>
            <person name="Ray D.A."/>
            <person name="Sullivan K.A.M."/>
            <person name="Roscito J.G."/>
            <person name="Kirilenko B.M."/>
            <person name="Davalos L.M."/>
            <person name="Corthals A.P."/>
            <person name="Power M.L."/>
            <person name="Jones G."/>
            <person name="Ransome R.D."/>
            <person name="Dechmann D.K.N."/>
            <person name="Locatelli A.G."/>
            <person name="Puechmaille S.J."/>
            <person name="Fedrigo O."/>
            <person name="Jarvis E.D."/>
            <person name="Hiller M."/>
            <person name="Vernes S.C."/>
            <person name="Myers E.W."/>
            <person name="Teeling E.C."/>
        </authorList>
    </citation>
    <scope>NUCLEOTIDE SEQUENCE [LARGE SCALE GENOMIC DNA]</scope>
    <source>
        <strain evidence="5">MRouAeg1</strain>
        <tissue evidence="5">Muscle</tissue>
    </source>
</reference>
<gene>
    <name evidence="5" type="ORF">HJG63_010997</name>
</gene>
<dbReference type="Pfam" id="PF00517">
    <property type="entry name" value="GP41"/>
    <property type="match status" value="1"/>
</dbReference>
<evidence type="ECO:0000313" key="6">
    <source>
        <dbReference type="Proteomes" id="UP000593571"/>
    </source>
</evidence>